<accession>A0A0A9EA62</accession>
<evidence type="ECO:0000313" key="1">
    <source>
        <dbReference type="EMBL" id="JAD92882.1"/>
    </source>
</evidence>
<reference evidence="1" key="2">
    <citation type="journal article" date="2015" name="Data Brief">
        <title>Shoot transcriptome of the giant reed, Arundo donax.</title>
        <authorList>
            <person name="Barrero R.A."/>
            <person name="Guerrero F.D."/>
            <person name="Moolhuijzen P."/>
            <person name="Goolsby J.A."/>
            <person name="Tidwell J."/>
            <person name="Bellgard S.E."/>
            <person name="Bellgard M.I."/>
        </authorList>
    </citation>
    <scope>NUCLEOTIDE SEQUENCE</scope>
    <source>
        <tissue evidence="1">Shoot tissue taken approximately 20 cm above the soil surface</tissue>
    </source>
</reference>
<organism evidence="1">
    <name type="scientific">Arundo donax</name>
    <name type="common">Giant reed</name>
    <name type="synonym">Donax arundinaceus</name>
    <dbReference type="NCBI Taxonomy" id="35708"/>
    <lineage>
        <taxon>Eukaryota</taxon>
        <taxon>Viridiplantae</taxon>
        <taxon>Streptophyta</taxon>
        <taxon>Embryophyta</taxon>
        <taxon>Tracheophyta</taxon>
        <taxon>Spermatophyta</taxon>
        <taxon>Magnoliopsida</taxon>
        <taxon>Liliopsida</taxon>
        <taxon>Poales</taxon>
        <taxon>Poaceae</taxon>
        <taxon>PACMAD clade</taxon>
        <taxon>Arundinoideae</taxon>
        <taxon>Arundineae</taxon>
        <taxon>Arundo</taxon>
    </lineage>
</organism>
<dbReference type="AlphaFoldDB" id="A0A0A9EA62"/>
<proteinExistence type="predicted"/>
<protein>
    <submittedName>
        <fullName evidence="1">Uncharacterized protein</fullName>
    </submittedName>
</protein>
<reference evidence="1" key="1">
    <citation type="submission" date="2014-09" db="EMBL/GenBank/DDBJ databases">
        <authorList>
            <person name="Magalhaes I.L.F."/>
            <person name="Oliveira U."/>
            <person name="Santos F.R."/>
            <person name="Vidigal T.H.D.A."/>
            <person name="Brescovit A.D."/>
            <person name="Santos A.J."/>
        </authorList>
    </citation>
    <scope>NUCLEOTIDE SEQUENCE</scope>
    <source>
        <tissue evidence="1">Shoot tissue taken approximately 20 cm above the soil surface</tissue>
    </source>
</reference>
<sequence>MVDLFSTPAEGSICTSNALKRTQEQRFAKAHEAVIRTGVDEFRVLNSMASMNFPGRLGLDSIWGKQATIPIARHAADLTEGTMSLNAA</sequence>
<name>A0A0A9EA62_ARUDO</name>
<dbReference type="EMBL" id="GBRH01205013">
    <property type="protein sequence ID" value="JAD92882.1"/>
    <property type="molecule type" value="Transcribed_RNA"/>
</dbReference>